<dbReference type="InterPro" id="IPR011990">
    <property type="entry name" value="TPR-like_helical_dom_sf"/>
</dbReference>
<dbReference type="Gene3D" id="1.25.40.10">
    <property type="entry name" value="Tetratricopeptide repeat domain"/>
    <property type="match status" value="1"/>
</dbReference>
<evidence type="ECO:0000256" key="3">
    <source>
        <dbReference type="ARBA" id="ARBA00022737"/>
    </source>
</evidence>
<gene>
    <name evidence="8" type="ORF">RNAN_1984</name>
</gene>
<dbReference type="SMART" id="SM00028">
    <property type="entry name" value="TPR"/>
    <property type="match status" value="4"/>
</dbReference>
<evidence type="ECO:0000313" key="8">
    <source>
        <dbReference type="EMBL" id="GAB58995.1"/>
    </source>
</evidence>
<comment type="caution">
    <text evidence="8">The sequence shown here is derived from an EMBL/GenBank/DDBJ whole genome shotgun (WGS) entry which is preliminary data.</text>
</comment>
<dbReference type="OrthoDB" id="5754867at2"/>
<evidence type="ECO:0000256" key="4">
    <source>
        <dbReference type="ARBA" id="ARBA00022803"/>
    </source>
</evidence>
<dbReference type="Pfam" id="PF13424">
    <property type="entry name" value="TPR_12"/>
    <property type="match status" value="1"/>
</dbReference>
<feature type="chain" id="PRO_5003638775" evidence="7">
    <location>
        <begin position="24"/>
        <end position="469"/>
    </location>
</feature>
<name>I1DY67_9GAMM</name>
<keyword evidence="9" id="KW-1185">Reference proteome</keyword>
<evidence type="ECO:0000313" key="9">
    <source>
        <dbReference type="Proteomes" id="UP000004374"/>
    </source>
</evidence>
<comment type="similarity">
    <text evidence="5">Belongs to the Rap family.</text>
</comment>
<dbReference type="RefSeq" id="WP_008221205.1">
    <property type="nucleotide sequence ID" value="NZ_BAFK01000009.1"/>
</dbReference>
<dbReference type="Proteomes" id="UP000004374">
    <property type="component" value="Unassembled WGS sequence"/>
</dbReference>
<keyword evidence="4" id="KW-0802">TPR repeat</keyword>
<keyword evidence="2" id="KW-0963">Cytoplasm</keyword>
<sequence>MKQFYPLFLLLMLFGMLSQPCAAATEPDWLTEVAAKKRQQPEAMLALLQQHQTELAGLSPELQAKWYYLQAALLDALGRHQQQQQAAERGLAVLGQRDALLRVKLLYELGFAREMQTDYPAALQHYLAGMALAEQLENEKFLLLGQINHAAMLSVQNNDQQALALLKDTYQRAQQLNDQEVLAEVTAELGLLYTTLGYDEEAISLLQQALAQYQQLGWPKNQITVLYNLARTYSYLDRYELALQTYNQMLHQSQQLQDNVNLYHAYSGLAIASMDAGKHDAALSYMDKAEQYLPLLQSNAHVATHYYEKALMYKKLQQVSLAQQQVLLAEQSLNKEGLREDVASRLAIWHLKAQLFAEQGEFEKAYHQLYDFVAEYQDMRNRENELAFEQIRAGFEHERQQQQTRLLQQDNEINALKLQQAKRSQQVQWLWLAILGCSTLVLLILLLWQLTRRSAKQQATGASGSKQTG</sequence>
<protein>
    <submittedName>
        <fullName evidence="8">Uncharacterized protein</fullName>
    </submittedName>
</protein>
<dbReference type="STRING" id="562729.RNAN_1984"/>
<dbReference type="GO" id="GO:0005737">
    <property type="term" value="C:cytoplasm"/>
    <property type="evidence" value="ECO:0007669"/>
    <property type="project" value="UniProtKB-SubCell"/>
</dbReference>
<evidence type="ECO:0000256" key="2">
    <source>
        <dbReference type="ARBA" id="ARBA00022490"/>
    </source>
</evidence>
<accession>I1DY67</accession>
<evidence type="ECO:0000256" key="7">
    <source>
        <dbReference type="SAM" id="SignalP"/>
    </source>
</evidence>
<reference evidence="8 9" key="1">
    <citation type="journal article" date="2012" name="J. Bacteriol.">
        <title>Genome Sequence of the Protease-Producing Bacterium Rheinheimera nanhaiensis E407-8T, Isolated from Deep-Sea Sediment of the South China Sea.</title>
        <authorList>
            <person name="Zhang X.-Y."/>
            <person name="Zhang Y.-J."/>
            <person name="Qin Q.-L."/>
            <person name="Xie B.-B."/>
            <person name="Chen X.-L."/>
            <person name="Zhou B.-C."/>
            <person name="Zhang Y.-Z."/>
        </authorList>
    </citation>
    <scope>NUCLEOTIDE SEQUENCE [LARGE SCALE GENOMIC DNA]</scope>
    <source>
        <strain evidence="8 9">E407-8</strain>
    </source>
</reference>
<dbReference type="PANTHER" id="PTHR46630:SF1">
    <property type="entry name" value="TETRATRICOPEPTIDE REPEAT PROTEIN 29"/>
    <property type="match status" value="1"/>
</dbReference>
<dbReference type="EMBL" id="BAFK01000009">
    <property type="protein sequence ID" value="GAB58995.1"/>
    <property type="molecule type" value="Genomic_DNA"/>
</dbReference>
<dbReference type="PANTHER" id="PTHR46630">
    <property type="entry name" value="TETRATRICOPEPTIDE REPEAT PROTEIN 29"/>
    <property type="match status" value="1"/>
</dbReference>
<evidence type="ECO:0000256" key="5">
    <source>
        <dbReference type="ARBA" id="ARBA00038253"/>
    </source>
</evidence>
<feature type="transmembrane region" description="Helical" evidence="6">
    <location>
        <begin position="429"/>
        <end position="448"/>
    </location>
</feature>
<proteinExistence type="inferred from homology"/>
<keyword evidence="6" id="KW-0472">Membrane</keyword>
<comment type="subcellular location">
    <subcellularLocation>
        <location evidence="1">Cytoplasm</location>
    </subcellularLocation>
</comment>
<keyword evidence="3" id="KW-0677">Repeat</keyword>
<organism evidence="8 9">
    <name type="scientific">Rheinheimera nanhaiensis E407-8</name>
    <dbReference type="NCBI Taxonomy" id="562729"/>
    <lineage>
        <taxon>Bacteria</taxon>
        <taxon>Pseudomonadati</taxon>
        <taxon>Pseudomonadota</taxon>
        <taxon>Gammaproteobacteria</taxon>
        <taxon>Chromatiales</taxon>
        <taxon>Chromatiaceae</taxon>
        <taxon>Rheinheimera</taxon>
    </lineage>
</organism>
<evidence type="ECO:0000256" key="6">
    <source>
        <dbReference type="SAM" id="Phobius"/>
    </source>
</evidence>
<dbReference type="InterPro" id="IPR051476">
    <property type="entry name" value="Bac_ResReg_Asp_Phosphatase"/>
</dbReference>
<dbReference type="SUPFAM" id="SSF48452">
    <property type="entry name" value="TPR-like"/>
    <property type="match status" value="2"/>
</dbReference>
<dbReference type="AlphaFoldDB" id="I1DY67"/>
<feature type="signal peptide" evidence="7">
    <location>
        <begin position="1"/>
        <end position="23"/>
    </location>
</feature>
<keyword evidence="7" id="KW-0732">Signal</keyword>
<dbReference type="InterPro" id="IPR019734">
    <property type="entry name" value="TPR_rpt"/>
</dbReference>
<keyword evidence="6" id="KW-1133">Transmembrane helix</keyword>
<keyword evidence="6" id="KW-0812">Transmembrane</keyword>
<evidence type="ECO:0000256" key="1">
    <source>
        <dbReference type="ARBA" id="ARBA00004496"/>
    </source>
</evidence>